<accession>A0A1T5JT78</accession>
<evidence type="ECO:0000313" key="1">
    <source>
        <dbReference type="EMBL" id="SKC54571.1"/>
    </source>
</evidence>
<sequence>MRQNHRMVQTGARAAQLAALIVAGGVQTQISAPIPPRSSMLGDDDLAELLSVYETLGGLREPSTFRPGSWDLAFDDGLIIELDEELHFNRYRGLTFGLGDSSTLPWASAYARYCTQQETACLAAGRWGKRWTSPSSEKHFGPANGAGTLVDGGAPRWKQRAFYDAMKDIAARAGELRLARLSVWDNIGDTKLGEILTGRAALLDPSALDQLLLARTLDASSAS</sequence>
<dbReference type="Pfam" id="PF23913">
    <property type="entry name" value="DUF7255"/>
    <property type="match status" value="1"/>
</dbReference>
<protein>
    <submittedName>
        <fullName evidence="1">Uncharacterized protein</fullName>
    </submittedName>
</protein>
<dbReference type="STRING" id="123320.SAMN06309945_1839"/>
<dbReference type="EMBL" id="FUZP01000001">
    <property type="protein sequence ID" value="SKC54571.1"/>
    <property type="molecule type" value="Genomic_DNA"/>
</dbReference>
<organism evidence="1 2">
    <name type="scientific">Okibacterium fritillariae</name>
    <dbReference type="NCBI Taxonomy" id="123320"/>
    <lineage>
        <taxon>Bacteria</taxon>
        <taxon>Bacillati</taxon>
        <taxon>Actinomycetota</taxon>
        <taxon>Actinomycetes</taxon>
        <taxon>Micrococcales</taxon>
        <taxon>Microbacteriaceae</taxon>
        <taxon>Okibacterium</taxon>
    </lineage>
</organism>
<dbReference type="InterPro" id="IPR055679">
    <property type="entry name" value="DUF7255"/>
</dbReference>
<dbReference type="Proteomes" id="UP000190857">
    <property type="component" value="Unassembled WGS sequence"/>
</dbReference>
<proteinExistence type="predicted"/>
<evidence type="ECO:0000313" key="2">
    <source>
        <dbReference type="Proteomes" id="UP000190857"/>
    </source>
</evidence>
<dbReference type="AlphaFoldDB" id="A0A1T5JT78"/>
<keyword evidence="2" id="KW-1185">Reference proteome</keyword>
<gene>
    <name evidence="1" type="ORF">SAMN06309945_1839</name>
</gene>
<name>A0A1T5JT78_9MICO</name>
<reference evidence="1 2" key="1">
    <citation type="submission" date="2017-02" db="EMBL/GenBank/DDBJ databases">
        <authorList>
            <person name="Peterson S.W."/>
        </authorList>
    </citation>
    <scope>NUCLEOTIDE SEQUENCE [LARGE SCALE GENOMIC DNA]</scope>
    <source>
        <strain evidence="1 2">VKM Ac-2059</strain>
    </source>
</reference>